<dbReference type="GO" id="GO:0043565">
    <property type="term" value="F:sequence-specific DNA binding"/>
    <property type="evidence" value="ECO:0007669"/>
    <property type="project" value="InterPro"/>
</dbReference>
<keyword evidence="5" id="KW-0238">DNA-binding</keyword>
<name>A0AAV5TDD4_9BILA</name>
<dbReference type="PRINTS" id="PR00047">
    <property type="entry name" value="STROIDFINGER"/>
</dbReference>
<sequence>MSTEIAVCRICSTPNYTINFGVAACRACATFFKRAVLSGRQYSCRTGGKRECELNRDVKSTCRRCRYDKCVSEGMMPDKVMRVDMKSSEEDQKVILPTDLSPTQNESMLNRIGREYE</sequence>
<evidence type="ECO:0000313" key="12">
    <source>
        <dbReference type="Proteomes" id="UP001432027"/>
    </source>
</evidence>
<accession>A0AAV5TDD4</accession>
<keyword evidence="7" id="KW-0675">Receptor</keyword>
<organism evidence="11 12">
    <name type="scientific">Pristionchus entomophagus</name>
    <dbReference type="NCBI Taxonomy" id="358040"/>
    <lineage>
        <taxon>Eukaryota</taxon>
        <taxon>Metazoa</taxon>
        <taxon>Ecdysozoa</taxon>
        <taxon>Nematoda</taxon>
        <taxon>Chromadorea</taxon>
        <taxon>Rhabditida</taxon>
        <taxon>Rhabditina</taxon>
        <taxon>Diplogasteromorpha</taxon>
        <taxon>Diplogasteroidea</taxon>
        <taxon>Neodiplogasteridae</taxon>
        <taxon>Pristionchus</taxon>
    </lineage>
</organism>
<evidence type="ECO:0000256" key="7">
    <source>
        <dbReference type="ARBA" id="ARBA00023170"/>
    </source>
</evidence>
<proteinExistence type="predicted"/>
<evidence type="ECO:0000256" key="1">
    <source>
        <dbReference type="ARBA" id="ARBA00022723"/>
    </source>
</evidence>
<keyword evidence="8" id="KW-0539">Nucleus</keyword>
<keyword evidence="1" id="KW-0479">Metal-binding</keyword>
<dbReference type="GO" id="GO:0005634">
    <property type="term" value="C:nucleus"/>
    <property type="evidence" value="ECO:0007669"/>
    <property type="project" value="TreeGrafter"/>
</dbReference>
<keyword evidence="12" id="KW-1185">Reference proteome</keyword>
<comment type="caution">
    <text evidence="11">The sequence shown here is derived from an EMBL/GenBank/DDBJ whole genome shotgun (WGS) entry which is preliminary data.</text>
</comment>
<keyword evidence="3" id="KW-0862">Zinc</keyword>
<evidence type="ECO:0000256" key="4">
    <source>
        <dbReference type="ARBA" id="ARBA00023015"/>
    </source>
</evidence>
<evidence type="ECO:0000256" key="9">
    <source>
        <dbReference type="SAM" id="MobiDB-lite"/>
    </source>
</evidence>
<feature type="non-terminal residue" evidence="11">
    <location>
        <position position="117"/>
    </location>
</feature>
<gene>
    <name evidence="11" type="ORF">PENTCL1PPCAC_15756</name>
</gene>
<dbReference type="PANTHER" id="PTHR46011:SF6">
    <property type="entry name" value="HIGH ZINC ACTIVATED NUCLEAR RECEPTOR PROTEIN"/>
    <property type="match status" value="1"/>
</dbReference>
<evidence type="ECO:0000259" key="10">
    <source>
        <dbReference type="PROSITE" id="PS51030"/>
    </source>
</evidence>
<dbReference type="InterPro" id="IPR013088">
    <property type="entry name" value="Znf_NHR/GATA"/>
</dbReference>
<dbReference type="PROSITE" id="PS00031">
    <property type="entry name" value="NUCLEAR_REC_DBD_1"/>
    <property type="match status" value="1"/>
</dbReference>
<dbReference type="Gene3D" id="3.30.50.10">
    <property type="entry name" value="Erythroid Transcription Factor GATA-1, subunit A"/>
    <property type="match status" value="1"/>
</dbReference>
<evidence type="ECO:0000256" key="6">
    <source>
        <dbReference type="ARBA" id="ARBA00023163"/>
    </source>
</evidence>
<dbReference type="SUPFAM" id="SSF57716">
    <property type="entry name" value="Glucocorticoid receptor-like (DNA-binding domain)"/>
    <property type="match status" value="1"/>
</dbReference>
<protein>
    <recommendedName>
        <fullName evidence="10">Nuclear receptor domain-containing protein</fullName>
    </recommendedName>
</protein>
<dbReference type="InterPro" id="IPR001628">
    <property type="entry name" value="Znf_hrmn_rcpt"/>
</dbReference>
<dbReference type="Pfam" id="PF00105">
    <property type="entry name" value="zf-C4"/>
    <property type="match status" value="1"/>
</dbReference>
<dbReference type="GO" id="GO:0008270">
    <property type="term" value="F:zinc ion binding"/>
    <property type="evidence" value="ECO:0007669"/>
    <property type="project" value="UniProtKB-KW"/>
</dbReference>
<evidence type="ECO:0000256" key="3">
    <source>
        <dbReference type="ARBA" id="ARBA00022833"/>
    </source>
</evidence>
<dbReference type="GO" id="GO:0003700">
    <property type="term" value="F:DNA-binding transcription factor activity"/>
    <property type="evidence" value="ECO:0007669"/>
    <property type="project" value="InterPro"/>
</dbReference>
<dbReference type="Proteomes" id="UP001432027">
    <property type="component" value="Unassembled WGS sequence"/>
</dbReference>
<dbReference type="AlphaFoldDB" id="A0AAV5TDD4"/>
<keyword evidence="6" id="KW-0804">Transcription</keyword>
<dbReference type="PANTHER" id="PTHR46011">
    <property type="entry name" value="NUCLEAR HORMONE RECEPTOR FAMILY MEMBER NHR-86-RELATED"/>
    <property type="match status" value="1"/>
</dbReference>
<dbReference type="PROSITE" id="PS51030">
    <property type="entry name" value="NUCLEAR_REC_DBD_2"/>
    <property type="match status" value="1"/>
</dbReference>
<evidence type="ECO:0000313" key="11">
    <source>
        <dbReference type="EMBL" id="GMS93581.1"/>
    </source>
</evidence>
<evidence type="ECO:0000256" key="2">
    <source>
        <dbReference type="ARBA" id="ARBA00022771"/>
    </source>
</evidence>
<dbReference type="EMBL" id="BTSX01000004">
    <property type="protein sequence ID" value="GMS93581.1"/>
    <property type="molecule type" value="Genomic_DNA"/>
</dbReference>
<feature type="region of interest" description="Disordered" evidence="9">
    <location>
        <begin position="86"/>
        <end position="117"/>
    </location>
</feature>
<evidence type="ECO:0000256" key="5">
    <source>
        <dbReference type="ARBA" id="ARBA00023125"/>
    </source>
</evidence>
<reference evidence="11" key="1">
    <citation type="submission" date="2023-10" db="EMBL/GenBank/DDBJ databases">
        <title>Genome assembly of Pristionchus species.</title>
        <authorList>
            <person name="Yoshida K."/>
            <person name="Sommer R.J."/>
        </authorList>
    </citation>
    <scope>NUCLEOTIDE SEQUENCE</scope>
    <source>
        <strain evidence="11">RS0144</strain>
    </source>
</reference>
<keyword evidence="4" id="KW-0805">Transcription regulation</keyword>
<keyword evidence="2" id="KW-0863">Zinc-finger</keyword>
<feature type="domain" description="Nuclear receptor" evidence="10">
    <location>
        <begin position="5"/>
        <end position="82"/>
    </location>
</feature>
<evidence type="ECO:0000256" key="8">
    <source>
        <dbReference type="ARBA" id="ARBA00023242"/>
    </source>
</evidence>
<dbReference type="SMART" id="SM00399">
    <property type="entry name" value="ZnF_C4"/>
    <property type="match status" value="1"/>
</dbReference>